<dbReference type="CDD" id="cd00303">
    <property type="entry name" value="retropepsin_like"/>
    <property type="match status" value="1"/>
</dbReference>
<protein>
    <submittedName>
        <fullName evidence="2">Uncharacterized protein</fullName>
    </submittedName>
</protein>
<dbReference type="Proteomes" id="UP000828251">
    <property type="component" value="Unassembled WGS sequence"/>
</dbReference>
<dbReference type="PANTHER" id="PTHR35046:SF9">
    <property type="entry name" value="RNA-DIRECTED DNA POLYMERASE"/>
    <property type="match status" value="1"/>
</dbReference>
<dbReference type="Gene3D" id="2.40.70.10">
    <property type="entry name" value="Acid Proteases"/>
    <property type="match status" value="1"/>
</dbReference>
<dbReference type="InterPro" id="IPR021109">
    <property type="entry name" value="Peptidase_aspartic_dom_sf"/>
</dbReference>
<dbReference type="PANTHER" id="PTHR35046">
    <property type="entry name" value="ZINC KNUCKLE (CCHC-TYPE) FAMILY PROTEIN"/>
    <property type="match status" value="1"/>
</dbReference>
<proteinExistence type="predicted"/>
<evidence type="ECO:0000256" key="1">
    <source>
        <dbReference type="SAM" id="MobiDB-lite"/>
    </source>
</evidence>
<gene>
    <name evidence="2" type="ORF">J1N35_044095</name>
</gene>
<dbReference type="EMBL" id="JAIQCV010000013">
    <property type="protein sequence ID" value="KAH1031921.1"/>
    <property type="molecule type" value="Genomic_DNA"/>
</dbReference>
<sequence length="134" mass="14944">MVVRANGEIESEEEKEEEPKALTKEEENLEYVVEGEILVIKQSLSLQSKVCSMIIDGGSRTNVASSMLVDKLGLTTAKHSHPYKLQWLNDGGELKVTKQAIVTFSIGKYSDEVVCDVVPMHVGHLLLGRLWQFD</sequence>
<keyword evidence="3" id="KW-1185">Reference proteome</keyword>
<reference evidence="2 3" key="1">
    <citation type="journal article" date="2021" name="Plant Biotechnol. J.">
        <title>Multi-omics assisted identification of the key and species-specific regulatory components of drought-tolerant mechanisms in Gossypium stocksii.</title>
        <authorList>
            <person name="Yu D."/>
            <person name="Ke L."/>
            <person name="Zhang D."/>
            <person name="Wu Y."/>
            <person name="Sun Y."/>
            <person name="Mei J."/>
            <person name="Sun J."/>
            <person name="Sun Y."/>
        </authorList>
    </citation>
    <scope>NUCLEOTIDE SEQUENCE [LARGE SCALE GENOMIC DNA]</scope>
    <source>
        <strain evidence="3">cv. E1</strain>
        <tissue evidence="2">Leaf</tissue>
    </source>
</reference>
<comment type="caution">
    <text evidence="2">The sequence shown here is derived from an EMBL/GenBank/DDBJ whole genome shotgun (WGS) entry which is preliminary data.</text>
</comment>
<feature type="region of interest" description="Disordered" evidence="1">
    <location>
        <begin position="1"/>
        <end position="23"/>
    </location>
</feature>
<name>A0A9D3U8V4_9ROSI</name>
<evidence type="ECO:0000313" key="2">
    <source>
        <dbReference type="EMBL" id="KAH1031921.1"/>
    </source>
</evidence>
<dbReference type="OrthoDB" id="1934635at2759"/>
<organism evidence="2 3">
    <name type="scientific">Gossypium stocksii</name>
    <dbReference type="NCBI Taxonomy" id="47602"/>
    <lineage>
        <taxon>Eukaryota</taxon>
        <taxon>Viridiplantae</taxon>
        <taxon>Streptophyta</taxon>
        <taxon>Embryophyta</taxon>
        <taxon>Tracheophyta</taxon>
        <taxon>Spermatophyta</taxon>
        <taxon>Magnoliopsida</taxon>
        <taxon>eudicotyledons</taxon>
        <taxon>Gunneridae</taxon>
        <taxon>Pentapetalae</taxon>
        <taxon>rosids</taxon>
        <taxon>malvids</taxon>
        <taxon>Malvales</taxon>
        <taxon>Malvaceae</taxon>
        <taxon>Malvoideae</taxon>
        <taxon>Gossypium</taxon>
    </lineage>
</organism>
<dbReference type="AlphaFoldDB" id="A0A9D3U8V4"/>
<accession>A0A9D3U8V4</accession>
<evidence type="ECO:0000313" key="3">
    <source>
        <dbReference type="Proteomes" id="UP000828251"/>
    </source>
</evidence>